<reference evidence="2 3" key="1">
    <citation type="journal article" date="2021" name="Elife">
        <title>Chloroplast acquisition without the gene transfer in kleptoplastic sea slugs, Plakobranchus ocellatus.</title>
        <authorList>
            <person name="Maeda T."/>
            <person name="Takahashi S."/>
            <person name="Yoshida T."/>
            <person name="Shimamura S."/>
            <person name="Takaki Y."/>
            <person name="Nagai Y."/>
            <person name="Toyoda A."/>
            <person name="Suzuki Y."/>
            <person name="Arimoto A."/>
            <person name="Ishii H."/>
            <person name="Satoh N."/>
            <person name="Nishiyama T."/>
            <person name="Hasebe M."/>
            <person name="Maruyama T."/>
            <person name="Minagawa J."/>
            <person name="Obokata J."/>
            <person name="Shigenobu S."/>
        </authorList>
    </citation>
    <scope>NUCLEOTIDE SEQUENCE [LARGE SCALE GENOMIC DNA]</scope>
</reference>
<organism evidence="2 3">
    <name type="scientific">Elysia marginata</name>
    <dbReference type="NCBI Taxonomy" id="1093978"/>
    <lineage>
        <taxon>Eukaryota</taxon>
        <taxon>Metazoa</taxon>
        <taxon>Spiralia</taxon>
        <taxon>Lophotrochozoa</taxon>
        <taxon>Mollusca</taxon>
        <taxon>Gastropoda</taxon>
        <taxon>Heterobranchia</taxon>
        <taxon>Euthyneura</taxon>
        <taxon>Panpulmonata</taxon>
        <taxon>Sacoglossa</taxon>
        <taxon>Placobranchoidea</taxon>
        <taxon>Plakobranchidae</taxon>
        <taxon>Elysia</taxon>
    </lineage>
</organism>
<gene>
    <name evidence="2" type="ORF">ElyMa_000758300</name>
</gene>
<dbReference type="Proteomes" id="UP000762676">
    <property type="component" value="Unassembled WGS sequence"/>
</dbReference>
<protein>
    <submittedName>
        <fullName evidence="2">Uncharacterized protein</fullName>
    </submittedName>
</protein>
<accession>A0AAV4GSZ7</accession>
<evidence type="ECO:0000256" key="1">
    <source>
        <dbReference type="SAM" id="MobiDB-lite"/>
    </source>
</evidence>
<feature type="compositionally biased region" description="Basic and acidic residues" evidence="1">
    <location>
        <begin position="58"/>
        <end position="69"/>
    </location>
</feature>
<keyword evidence="3" id="KW-1185">Reference proteome</keyword>
<dbReference type="EMBL" id="BMAT01001548">
    <property type="protein sequence ID" value="GFR87945.1"/>
    <property type="molecule type" value="Genomic_DNA"/>
</dbReference>
<sequence>MEGYLASGVPKYQLPRQIRVTVYISCPQMQIRHDDDDDGGGDDVDSIVTMAIFHERRHNNDDSGCKDDDGGNDTDDDVWDADGSGPPLGLSNGPGLLECTVLHGRRKKKNTTLRPHTRVSIMIQQYSSPQPM</sequence>
<name>A0AAV4GSZ7_9GAST</name>
<comment type="caution">
    <text evidence="2">The sequence shown here is derived from an EMBL/GenBank/DDBJ whole genome shotgun (WGS) entry which is preliminary data.</text>
</comment>
<dbReference type="AlphaFoldDB" id="A0AAV4GSZ7"/>
<feature type="region of interest" description="Disordered" evidence="1">
    <location>
        <begin position="55"/>
        <end position="96"/>
    </location>
</feature>
<evidence type="ECO:0000313" key="2">
    <source>
        <dbReference type="EMBL" id="GFR87945.1"/>
    </source>
</evidence>
<evidence type="ECO:0000313" key="3">
    <source>
        <dbReference type="Proteomes" id="UP000762676"/>
    </source>
</evidence>
<proteinExistence type="predicted"/>
<feature type="compositionally biased region" description="Low complexity" evidence="1">
    <location>
        <begin position="81"/>
        <end position="96"/>
    </location>
</feature>
<feature type="compositionally biased region" description="Acidic residues" evidence="1">
    <location>
        <begin position="70"/>
        <end position="80"/>
    </location>
</feature>